<dbReference type="PANTHER" id="PTHR46641">
    <property type="entry name" value="FMRFAMIDE RECEPTOR-RELATED"/>
    <property type="match status" value="1"/>
</dbReference>
<dbReference type="SUPFAM" id="SSF81321">
    <property type="entry name" value="Family A G protein-coupled receptor-like"/>
    <property type="match status" value="1"/>
</dbReference>
<feature type="transmembrane region" description="Helical" evidence="6">
    <location>
        <begin position="174"/>
        <end position="193"/>
    </location>
</feature>
<dbReference type="AlphaFoldDB" id="A0A8E0RLA1"/>
<protein>
    <submittedName>
        <fullName evidence="9">Rhodopsin orphan GPCR</fullName>
    </submittedName>
</protein>
<dbReference type="PANTHER" id="PTHR46641:SF2">
    <property type="entry name" value="FMRFAMIDE RECEPTOR"/>
    <property type="match status" value="1"/>
</dbReference>
<dbReference type="CDD" id="cd00637">
    <property type="entry name" value="7tm_classA_rhodopsin-like"/>
    <property type="match status" value="1"/>
</dbReference>
<name>A0A8E0RLA1_9TREM</name>
<dbReference type="GO" id="GO:0016020">
    <property type="term" value="C:membrane"/>
    <property type="evidence" value="ECO:0007669"/>
    <property type="project" value="UniProtKB-SubCell"/>
</dbReference>
<dbReference type="PROSITE" id="PS50262">
    <property type="entry name" value="G_PROTEIN_RECEP_F1_2"/>
    <property type="match status" value="1"/>
</dbReference>
<evidence type="ECO:0000256" key="2">
    <source>
        <dbReference type="ARBA" id="ARBA00022692"/>
    </source>
</evidence>
<evidence type="ECO:0000256" key="6">
    <source>
        <dbReference type="SAM" id="Phobius"/>
    </source>
</evidence>
<dbReference type="Proteomes" id="UP000728185">
    <property type="component" value="Unassembled WGS sequence"/>
</dbReference>
<gene>
    <name evidence="9" type="ORF">FBUS_00223</name>
</gene>
<dbReference type="InterPro" id="IPR017452">
    <property type="entry name" value="GPCR_Rhodpsn_7TM"/>
</dbReference>
<feature type="transmembrane region" description="Helical" evidence="6">
    <location>
        <begin position="93"/>
        <end position="116"/>
    </location>
</feature>
<evidence type="ECO:0000256" key="3">
    <source>
        <dbReference type="ARBA" id="ARBA00022989"/>
    </source>
</evidence>
<feature type="signal peptide" evidence="7">
    <location>
        <begin position="1"/>
        <end position="23"/>
    </location>
</feature>
<proteinExistence type="predicted"/>
<keyword evidence="4 6" id="KW-0472">Membrane</keyword>
<feature type="region of interest" description="Disordered" evidence="5">
    <location>
        <begin position="691"/>
        <end position="714"/>
    </location>
</feature>
<keyword evidence="7" id="KW-0732">Signal</keyword>
<keyword evidence="3 6" id="KW-1133">Transmembrane helix</keyword>
<organism evidence="9 10">
    <name type="scientific">Fasciolopsis buskii</name>
    <dbReference type="NCBI Taxonomy" id="27845"/>
    <lineage>
        <taxon>Eukaryota</taxon>
        <taxon>Metazoa</taxon>
        <taxon>Spiralia</taxon>
        <taxon>Lophotrochozoa</taxon>
        <taxon>Platyhelminthes</taxon>
        <taxon>Trematoda</taxon>
        <taxon>Digenea</taxon>
        <taxon>Plagiorchiida</taxon>
        <taxon>Echinostomata</taxon>
        <taxon>Echinostomatoidea</taxon>
        <taxon>Fasciolidae</taxon>
        <taxon>Fasciolopsis</taxon>
    </lineage>
</organism>
<evidence type="ECO:0000256" key="7">
    <source>
        <dbReference type="SAM" id="SignalP"/>
    </source>
</evidence>
<dbReference type="Pfam" id="PF00001">
    <property type="entry name" value="7tm_1"/>
    <property type="match status" value="1"/>
</dbReference>
<reference evidence="9" key="1">
    <citation type="submission" date="2019-05" db="EMBL/GenBank/DDBJ databases">
        <title>Annotation for the trematode Fasciolopsis buski.</title>
        <authorList>
            <person name="Choi Y.-J."/>
        </authorList>
    </citation>
    <scope>NUCLEOTIDE SEQUENCE</scope>
    <source>
        <strain evidence="9">HT</strain>
        <tissue evidence="9">Whole worm</tissue>
    </source>
</reference>
<evidence type="ECO:0000313" key="10">
    <source>
        <dbReference type="Proteomes" id="UP000728185"/>
    </source>
</evidence>
<feature type="chain" id="PRO_5034338785" evidence="7">
    <location>
        <begin position="24"/>
        <end position="914"/>
    </location>
</feature>
<dbReference type="InterPro" id="IPR000276">
    <property type="entry name" value="GPCR_Rhodpsn"/>
</dbReference>
<keyword evidence="10" id="KW-1185">Reference proteome</keyword>
<dbReference type="GO" id="GO:0004930">
    <property type="term" value="F:G protein-coupled receptor activity"/>
    <property type="evidence" value="ECO:0007669"/>
    <property type="project" value="InterPro"/>
</dbReference>
<feature type="compositionally biased region" description="Basic residues" evidence="5">
    <location>
        <begin position="691"/>
        <end position="710"/>
    </location>
</feature>
<evidence type="ECO:0000256" key="1">
    <source>
        <dbReference type="ARBA" id="ARBA00004370"/>
    </source>
</evidence>
<dbReference type="OrthoDB" id="6234217at2759"/>
<sequence>MNALVGLILILIQFLSNLHACESNETYCDDVDLNRNSALATNVTHRKYDYLYSNLRVYFLKWYLPLVVGVGTFGTVFCLVFLFLSRLFPANMLLWLVSICVGDFLILVMEGVWMLLKVWLNYDIRDINNVACVLHTSFSNYLYYWSAYMQCMLSMQRAYLIIRPLRARGNGPNMKWLIFIWISISVLLVIPMLPYSLYWRVIDGDCDPPRESLFRITTLSDFIIWSLIPLIGMTSATAIICWNIFRIRRSFQSGSIPALSQNTSGQSTFTYLCPPTRSSLPNRMSTIERGRLFNPTVTGSQNRLVSMLSQHAIRTSAVNLRSTPNRLNKAPTFTDNTVTFARPISVIQNSQGQRHGATDNAGHVTRLLICMNIWYMISTYPLMIYLMFLNFIFKDMDRDIHKFMYYLSRSLCFLNSCSNWIFYCASGRLFRQRIKQICRRFVRRLLSHSGSQSSGFNDNQVNLGRNATIAMRDRYTMVGINDTWGRRRSWLPRKVLSADNLHLNVNNSPGYLSRPGACSVRSSETRSRFTTFMHRFFHICHAFQCHCICTKPLPFVVHSIPSVSQMGEDETLDSLSHGTAFCPRTTVASEHVCECEACCTGFCCWKFWWYGFSGGLMKKESVFTTGTTKDRSKGQSFILSSSSSSLYFHSELAKQNSQLRARSACVQCSFNHHNQHQHNQNHCSRKQQIHLRHPHSHSHHHHHHHHRTRHAQSDNRMCDFEPTSSCGRDSKIWCLPENKLQHESKMIRTKHELYGSAPSSLIHPSHGCMTTINARPQAKMGTELQVTTTTYHTHQKTTGCNTNPTNAIGNTNATTTTNNTVNTNPMCYCYMSSLGKRRYHYHFCKLHERRGEQRSEAVADWRWASHHPFALSPLHSAQSEGRILRALEGNRDEFISLPPARQQSANIISQSSSH</sequence>
<dbReference type="InterPro" id="IPR052954">
    <property type="entry name" value="GPCR-Ligand_Int"/>
</dbReference>
<feature type="domain" description="G-protein coupled receptors family 1 profile" evidence="8">
    <location>
        <begin position="74"/>
        <end position="423"/>
    </location>
</feature>
<comment type="subcellular location">
    <subcellularLocation>
        <location evidence="1">Membrane</location>
    </subcellularLocation>
</comment>
<dbReference type="EMBL" id="LUCM01009706">
    <property type="protein sequence ID" value="KAA0186519.1"/>
    <property type="molecule type" value="Genomic_DNA"/>
</dbReference>
<feature type="transmembrane region" description="Helical" evidence="6">
    <location>
        <begin position="222"/>
        <end position="245"/>
    </location>
</feature>
<evidence type="ECO:0000256" key="4">
    <source>
        <dbReference type="ARBA" id="ARBA00023136"/>
    </source>
</evidence>
<comment type="caution">
    <text evidence="9">The sequence shown here is derived from an EMBL/GenBank/DDBJ whole genome shotgun (WGS) entry which is preliminary data.</text>
</comment>
<evidence type="ECO:0000256" key="5">
    <source>
        <dbReference type="SAM" id="MobiDB-lite"/>
    </source>
</evidence>
<keyword evidence="2 6" id="KW-0812">Transmembrane</keyword>
<feature type="transmembrane region" description="Helical" evidence="6">
    <location>
        <begin position="62"/>
        <end position="84"/>
    </location>
</feature>
<accession>A0A8E0RLA1</accession>
<feature type="transmembrane region" description="Helical" evidence="6">
    <location>
        <begin position="373"/>
        <end position="393"/>
    </location>
</feature>
<dbReference type="Gene3D" id="1.20.1070.10">
    <property type="entry name" value="Rhodopsin 7-helix transmembrane proteins"/>
    <property type="match status" value="1"/>
</dbReference>
<evidence type="ECO:0000313" key="9">
    <source>
        <dbReference type="EMBL" id="KAA0186519.1"/>
    </source>
</evidence>
<evidence type="ECO:0000259" key="8">
    <source>
        <dbReference type="PROSITE" id="PS50262"/>
    </source>
</evidence>